<feature type="non-terminal residue" evidence="2">
    <location>
        <position position="1"/>
    </location>
</feature>
<dbReference type="Proteomes" id="UP000257109">
    <property type="component" value="Unassembled WGS sequence"/>
</dbReference>
<reference evidence="2" key="1">
    <citation type="submission" date="2018-05" db="EMBL/GenBank/DDBJ databases">
        <title>Draft genome of Mucuna pruriens seed.</title>
        <authorList>
            <person name="Nnadi N.E."/>
            <person name="Vos R."/>
            <person name="Hasami M.H."/>
            <person name="Devisetty U.K."/>
            <person name="Aguiy J.C."/>
        </authorList>
    </citation>
    <scope>NUCLEOTIDE SEQUENCE [LARGE SCALE GENOMIC DNA]</scope>
    <source>
        <strain evidence="2">JCA_2017</strain>
    </source>
</reference>
<feature type="domain" description="Reverse transcriptase Ty1/copia-type" evidence="1">
    <location>
        <begin position="8"/>
        <end position="198"/>
    </location>
</feature>
<organism evidence="2 3">
    <name type="scientific">Mucuna pruriens</name>
    <name type="common">Velvet bean</name>
    <name type="synonym">Dolichos pruriens</name>
    <dbReference type="NCBI Taxonomy" id="157652"/>
    <lineage>
        <taxon>Eukaryota</taxon>
        <taxon>Viridiplantae</taxon>
        <taxon>Streptophyta</taxon>
        <taxon>Embryophyta</taxon>
        <taxon>Tracheophyta</taxon>
        <taxon>Spermatophyta</taxon>
        <taxon>Magnoliopsida</taxon>
        <taxon>eudicotyledons</taxon>
        <taxon>Gunneridae</taxon>
        <taxon>Pentapetalae</taxon>
        <taxon>rosids</taxon>
        <taxon>fabids</taxon>
        <taxon>Fabales</taxon>
        <taxon>Fabaceae</taxon>
        <taxon>Papilionoideae</taxon>
        <taxon>50 kb inversion clade</taxon>
        <taxon>NPAAA clade</taxon>
        <taxon>indigoferoid/millettioid clade</taxon>
        <taxon>Phaseoleae</taxon>
        <taxon>Mucuna</taxon>
    </lineage>
</organism>
<gene>
    <name evidence="2" type="ORF">CR513_28615</name>
</gene>
<dbReference type="CDD" id="cd09272">
    <property type="entry name" value="RNase_HI_RT_Ty1"/>
    <property type="match status" value="1"/>
</dbReference>
<dbReference type="EMBL" id="QJKJ01005618">
    <property type="protein sequence ID" value="RDX89639.1"/>
    <property type="molecule type" value="Genomic_DNA"/>
</dbReference>
<sequence>KGKSNFAYPRYKARLVVKGVDFNEIFSPMVKMLSIRIVLSLAVTFDLEVEQMDRKTNSFMEEIYMKQPDVFQISEKEDYAPRQWYKKFELVMCEQGYRKTTSNHCLFIRKFSDDDFIILLLYVDHMLVVRKSISRIDRLKKQLSESFSMKDMGVAKQILGIRIIRDRQAKKLWLSQEHYVKRVLHRFHMKNAKAVNTSLTTHFKMSFGHNPSNEATKTNIAEFMHLQYLHGTSDLRLYFGGDKPTLVEYLDSNMARDIDSKKSTSTCKELIWVKKFLQELGFVKYKYLSKHINVRYYWIRDALDAKLLELSKVHTNDNDVDMMTKALPRGKFEACYEIVGLAITST</sequence>
<proteinExistence type="predicted"/>
<protein>
    <recommendedName>
        <fullName evidence="1">Reverse transcriptase Ty1/copia-type domain-containing protein</fullName>
    </recommendedName>
</protein>
<dbReference type="OrthoDB" id="8048545at2759"/>
<evidence type="ECO:0000313" key="2">
    <source>
        <dbReference type="EMBL" id="RDX89639.1"/>
    </source>
</evidence>
<dbReference type="AlphaFoldDB" id="A0A371GGD4"/>
<name>A0A371GGD4_MUCPR</name>
<dbReference type="STRING" id="157652.A0A371GGD4"/>
<dbReference type="Pfam" id="PF07727">
    <property type="entry name" value="RVT_2"/>
    <property type="match status" value="1"/>
</dbReference>
<dbReference type="InterPro" id="IPR013103">
    <property type="entry name" value="RVT_2"/>
</dbReference>
<keyword evidence="3" id="KW-1185">Reference proteome</keyword>
<evidence type="ECO:0000313" key="3">
    <source>
        <dbReference type="Proteomes" id="UP000257109"/>
    </source>
</evidence>
<accession>A0A371GGD4</accession>
<comment type="caution">
    <text evidence="2">The sequence shown here is derived from an EMBL/GenBank/DDBJ whole genome shotgun (WGS) entry which is preliminary data.</text>
</comment>
<evidence type="ECO:0000259" key="1">
    <source>
        <dbReference type="Pfam" id="PF07727"/>
    </source>
</evidence>